<proteinExistence type="predicted"/>
<dbReference type="InParanoid" id="A0A0D2W0D1"/>
<dbReference type="AlphaFoldDB" id="A0A0D2W0D1"/>
<evidence type="ECO:0000313" key="2">
    <source>
        <dbReference type="EMBL" id="KJE97637.1"/>
    </source>
</evidence>
<organism evidence="2 3">
    <name type="scientific">Capsaspora owczarzaki (strain ATCC 30864)</name>
    <dbReference type="NCBI Taxonomy" id="595528"/>
    <lineage>
        <taxon>Eukaryota</taxon>
        <taxon>Filasterea</taxon>
        <taxon>Capsaspora</taxon>
    </lineage>
</organism>
<feature type="compositionally biased region" description="Polar residues" evidence="1">
    <location>
        <begin position="98"/>
        <end position="110"/>
    </location>
</feature>
<feature type="region of interest" description="Disordered" evidence="1">
    <location>
        <begin position="1"/>
        <end position="23"/>
    </location>
</feature>
<reference evidence="3" key="1">
    <citation type="submission" date="2011-02" db="EMBL/GenBank/DDBJ databases">
        <title>The Genome Sequence of Capsaspora owczarzaki ATCC 30864.</title>
        <authorList>
            <person name="Russ C."/>
            <person name="Cuomo C."/>
            <person name="Burger G."/>
            <person name="Gray M.W."/>
            <person name="Holland P.W.H."/>
            <person name="King N."/>
            <person name="Lang F.B.F."/>
            <person name="Roger A.J."/>
            <person name="Ruiz-Trillo I."/>
            <person name="Young S.K."/>
            <person name="Zeng Q."/>
            <person name="Gargeya S."/>
            <person name="Alvarado L."/>
            <person name="Berlin A."/>
            <person name="Chapman S.B."/>
            <person name="Chen Z."/>
            <person name="Freedman E."/>
            <person name="Gellesch M."/>
            <person name="Goldberg J."/>
            <person name="Griggs A."/>
            <person name="Gujja S."/>
            <person name="Heilman E."/>
            <person name="Heiman D."/>
            <person name="Howarth C."/>
            <person name="Mehta T."/>
            <person name="Neiman D."/>
            <person name="Pearson M."/>
            <person name="Roberts A."/>
            <person name="Saif S."/>
            <person name="Shea T."/>
            <person name="Shenoy N."/>
            <person name="Sisk P."/>
            <person name="Stolte C."/>
            <person name="Sykes S."/>
            <person name="White J."/>
            <person name="Yandava C."/>
            <person name="Haas B."/>
            <person name="Nusbaum C."/>
            <person name="Birren B."/>
        </authorList>
    </citation>
    <scope>NUCLEOTIDE SEQUENCE</scope>
    <source>
        <strain evidence="3">ATCC 30864</strain>
    </source>
</reference>
<gene>
    <name evidence="2" type="ORF">CAOG_010145</name>
</gene>
<accession>A0A0D2W0D1</accession>
<dbReference type="Proteomes" id="UP000008743">
    <property type="component" value="Unassembled WGS sequence"/>
</dbReference>
<evidence type="ECO:0000313" key="3">
    <source>
        <dbReference type="Proteomes" id="UP000008743"/>
    </source>
</evidence>
<feature type="region of interest" description="Disordered" evidence="1">
    <location>
        <begin position="73"/>
        <end position="118"/>
    </location>
</feature>
<evidence type="ECO:0000256" key="1">
    <source>
        <dbReference type="SAM" id="MobiDB-lite"/>
    </source>
</evidence>
<protein>
    <submittedName>
        <fullName evidence="2">Uncharacterized protein</fullName>
    </submittedName>
</protein>
<name>A0A0D2W0D1_CAPO3</name>
<dbReference type="EMBL" id="KE346374">
    <property type="protein sequence ID" value="KJE97637.1"/>
    <property type="molecule type" value="Genomic_DNA"/>
</dbReference>
<sequence>MRGARDRPSHHPHGEPSMRMRRETRVIRACRSYAAVGESPGDRRTSRGRRGWARCAKVGLMGDRMLSGIISRTSCANARRTPPHNTSARAFKRPQARHSAQPNATRATDGSDTDDKPR</sequence>
<keyword evidence="3" id="KW-1185">Reference proteome</keyword>